<keyword evidence="2" id="KW-0677">Repeat</keyword>
<dbReference type="Pfam" id="PF00400">
    <property type="entry name" value="WD40"/>
    <property type="match status" value="7"/>
</dbReference>
<organism evidence="5 6">
    <name type="scientific">Iningainema tapete BLCC-T55</name>
    <dbReference type="NCBI Taxonomy" id="2748662"/>
    <lineage>
        <taxon>Bacteria</taxon>
        <taxon>Bacillati</taxon>
        <taxon>Cyanobacteriota</taxon>
        <taxon>Cyanophyceae</taxon>
        <taxon>Nostocales</taxon>
        <taxon>Scytonemataceae</taxon>
        <taxon>Iningainema tapete</taxon>
    </lineage>
</organism>
<evidence type="ECO:0000256" key="1">
    <source>
        <dbReference type="ARBA" id="ARBA00022574"/>
    </source>
</evidence>
<dbReference type="Gene3D" id="2.130.10.10">
    <property type="entry name" value="YVTN repeat-like/Quinoprotein amine dehydrogenase"/>
    <property type="match status" value="4"/>
</dbReference>
<gene>
    <name evidence="5" type="ORF">ICL16_42885</name>
</gene>
<evidence type="ECO:0000313" key="5">
    <source>
        <dbReference type="EMBL" id="MBD2778617.1"/>
    </source>
</evidence>
<accession>A0A8J6XS82</accession>
<keyword evidence="1 3" id="KW-0853">WD repeat</keyword>
<feature type="signal peptide" evidence="4">
    <location>
        <begin position="1"/>
        <end position="19"/>
    </location>
</feature>
<dbReference type="Proteomes" id="UP000629098">
    <property type="component" value="Unassembled WGS sequence"/>
</dbReference>
<dbReference type="SUPFAM" id="SSF50978">
    <property type="entry name" value="WD40 repeat-like"/>
    <property type="match status" value="1"/>
</dbReference>
<dbReference type="PROSITE" id="PS00678">
    <property type="entry name" value="WD_REPEATS_1"/>
    <property type="match status" value="3"/>
</dbReference>
<dbReference type="SMART" id="SM00320">
    <property type="entry name" value="WD40"/>
    <property type="match status" value="7"/>
</dbReference>
<evidence type="ECO:0000256" key="3">
    <source>
        <dbReference type="PROSITE-ProRule" id="PRU00221"/>
    </source>
</evidence>
<name>A0A8J6XS82_9CYAN</name>
<evidence type="ECO:0000313" key="6">
    <source>
        <dbReference type="Proteomes" id="UP000629098"/>
    </source>
</evidence>
<feature type="repeat" description="WD" evidence="3">
    <location>
        <begin position="135"/>
        <end position="176"/>
    </location>
</feature>
<dbReference type="InterPro" id="IPR020472">
    <property type="entry name" value="WD40_PAC1"/>
</dbReference>
<protein>
    <submittedName>
        <fullName evidence="5">WD40 repeat domain-containing protein</fullName>
    </submittedName>
</protein>
<keyword evidence="6" id="KW-1185">Reference proteome</keyword>
<feature type="repeat" description="WD" evidence="3">
    <location>
        <begin position="51"/>
        <end position="92"/>
    </location>
</feature>
<feature type="chain" id="PRO_5035293608" evidence="4">
    <location>
        <begin position="20"/>
        <end position="470"/>
    </location>
</feature>
<dbReference type="InterPro" id="IPR036322">
    <property type="entry name" value="WD40_repeat_dom_sf"/>
</dbReference>
<dbReference type="EMBL" id="JACXAE010000130">
    <property type="protein sequence ID" value="MBD2778617.1"/>
    <property type="molecule type" value="Genomic_DNA"/>
</dbReference>
<keyword evidence="4" id="KW-0732">Signal</keyword>
<feature type="repeat" description="WD" evidence="3">
    <location>
        <begin position="220"/>
        <end position="261"/>
    </location>
</feature>
<dbReference type="PANTHER" id="PTHR19848:SF8">
    <property type="entry name" value="F-BOX AND WD REPEAT DOMAIN CONTAINING 7"/>
    <property type="match status" value="1"/>
</dbReference>
<dbReference type="InterPro" id="IPR019775">
    <property type="entry name" value="WD40_repeat_CS"/>
</dbReference>
<dbReference type="PRINTS" id="PR00320">
    <property type="entry name" value="GPROTEINBRPT"/>
</dbReference>
<dbReference type="CDD" id="cd00200">
    <property type="entry name" value="WD40"/>
    <property type="match status" value="1"/>
</dbReference>
<evidence type="ECO:0000256" key="2">
    <source>
        <dbReference type="ARBA" id="ARBA00022737"/>
    </source>
</evidence>
<feature type="repeat" description="WD" evidence="3">
    <location>
        <begin position="183"/>
        <end position="219"/>
    </location>
</feature>
<feature type="repeat" description="WD" evidence="3">
    <location>
        <begin position="304"/>
        <end position="347"/>
    </location>
</feature>
<sequence length="470" mass="50754">MSKLIYWKVSAALAVMAMAATVGIGWSKSLSEFKLSLASNSWLTTQAAHTLQGHSTWVYAIAISPDGKTLASGSHDGTINVWNLQLCQLLHSQKAHSDSIESLAISPDGTILASGSWDNRIKLWDLKTGTLLKTLEGHTDDVKTIAINPAGTLLASGGSDKTIRLWNLQTGKLLQTLQDGDWVRSVAFSPIPEAHILASGSENGTIKIWNFVDGNVVRLLVGQKGTVHSVAFSPDGQTLASGSADRTVKLWQVSDGKVLRTFTGQKGAVWSVAISPDGQTLASGSYDKTIKLWHLPTGKLLGDLAEHSKPVWSVAFSPIPPNSPNQGGLGGILVSGSGDETIKVWSVPVSSYHSPATLGSAKSLELKETLSEITDKEAIAQLKQKLYDQIRPNWQPTSMMKTDLVYRVLINEQGVIADYQPLNQEASNLVLETYLPKLRKADVSHTRFGLFKVVFKPSGLLEVSPWQTAM</sequence>
<dbReference type="AlphaFoldDB" id="A0A8J6XS82"/>
<dbReference type="RefSeq" id="WP_190838523.1">
    <property type="nucleotide sequence ID" value="NZ_CAWPPI010000130.1"/>
</dbReference>
<reference evidence="5" key="1">
    <citation type="submission" date="2020-09" db="EMBL/GenBank/DDBJ databases">
        <title>Iningainema tapete sp. nov. (Scytonemataceae, Cyanobacteria) from greenhouses in central Florida (USA) produces two types of nodularin with biosynthetic potential for microcystin-LR and anabaenopeptins.</title>
        <authorList>
            <person name="Berthold D.E."/>
            <person name="Lefler F.W."/>
            <person name="Huang I.-S."/>
            <person name="Abdulla H."/>
            <person name="Zimba P.V."/>
            <person name="Laughinghouse H.D. IV."/>
        </authorList>
    </citation>
    <scope>NUCLEOTIDE SEQUENCE</scope>
    <source>
        <strain evidence="5">BLCCT55</strain>
    </source>
</reference>
<dbReference type="PROSITE" id="PS50294">
    <property type="entry name" value="WD_REPEATS_REGION"/>
    <property type="match status" value="5"/>
</dbReference>
<evidence type="ECO:0000256" key="4">
    <source>
        <dbReference type="SAM" id="SignalP"/>
    </source>
</evidence>
<feature type="repeat" description="WD" evidence="3">
    <location>
        <begin position="93"/>
        <end position="134"/>
    </location>
</feature>
<dbReference type="InterPro" id="IPR015943">
    <property type="entry name" value="WD40/YVTN_repeat-like_dom_sf"/>
</dbReference>
<proteinExistence type="predicted"/>
<dbReference type="InterPro" id="IPR001680">
    <property type="entry name" value="WD40_rpt"/>
</dbReference>
<dbReference type="PROSITE" id="PS50082">
    <property type="entry name" value="WD_REPEATS_2"/>
    <property type="match status" value="7"/>
</dbReference>
<comment type="caution">
    <text evidence="5">The sequence shown here is derived from an EMBL/GenBank/DDBJ whole genome shotgun (WGS) entry which is preliminary data.</text>
</comment>
<feature type="repeat" description="WD" evidence="3">
    <location>
        <begin position="262"/>
        <end position="303"/>
    </location>
</feature>
<dbReference type="PANTHER" id="PTHR19848">
    <property type="entry name" value="WD40 REPEAT PROTEIN"/>
    <property type="match status" value="1"/>
</dbReference>